<dbReference type="Gene3D" id="1.10.101.10">
    <property type="entry name" value="PGBD-like superfamily/PGBD"/>
    <property type="match status" value="1"/>
</dbReference>
<organism evidence="1 2">
    <name type="scientific">Bosea vestrisii</name>
    <dbReference type="NCBI Taxonomy" id="151416"/>
    <lineage>
        <taxon>Bacteria</taxon>
        <taxon>Pseudomonadati</taxon>
        <taxon>Pseudomonadota</taxon>
        <taxon>Alphaproteobacteria</taxon>
        <taxon>Hyphomicrobiales</taxon>
        <taxon>Boseaceae</taxon>
        <taxon>Bosea</taxon>
    </lineage>
</organism>
<gene>
    <name evidence="1" type="ORF">ACFPPC_05965</name>
</gene>
<dbReference type="InterPro" id="IPR036366">
    <property type="entry name" value="PGBDSf"/>
</dbReference>
<dbReference type="InterPro" id="IPR036365">
    <property type="entry name" value="PGBD-like_sf"/>
</dbReference>
<evidence type="ECO:0000313" key="1">
    <source>
        <dbReference type="EMBL" id="MFC5392186.1"/>
    </source>
</evidence>
<reference evidence="2" key="1">
    <citation type="journal article" date="2019" name="Int. J. Syst. Evol. Microbiol.">
        <title>The Global Catalogue of Microorganisms (GCM) 10K type strain sequencing project: providing services to taxonomists for standard genome sequencing and annotation.</title>
        <authorList>
            <consortium name="The Broad Institute Genomics Platform"/>
            <consortium name="The Broad Institute Genome Sequencing Center for Infectious Disease"/>
            <person name="Wu L."/>
            <person name="Ma J."/>
        </authorList>
    </citation>
    <scope>NUCLEOTIDE SEQUENCE [LARGE SCALE GENOMIC DNA]</scope>
    <source>
        <strain evidence="2">CGMCC 1.16326</strain>
    </source>
</reference>
<evidence type="ECO:0000313" key="2">
    <source>
        <dbReference type="Proteomes" id="UP001596104"/>
    </source>
</evidence>
<dbReference type="Proteomes" id="UP001596104">
    <property type="component" value="Unassembled WGS sequence"/>
</dbReference>
<sequence>MPLQSRHFTQPKRNAQLEQCLVSDPAHVTPGSQGDHVSLIQQSLNKLRDLPGGEDFRLTVSGRYDPETSAAVLEFKTKRNIVAPQRQNKAANVVGRMTIAALDEEMLALEQRQSAGKVDIRPPHGSLRGECDMNGFSRRRLARHGDSGNWTLISDKVPVHQMIPLGLTRTLRLSYDAPGDLQLVSDDPTIALVVDLQREAGADRRYLATILGRRAGTTDLAYFVGGIRRGLIRIPVRARSSFHLNAVYLGPSSSVDDFKGYAMNVFNWINLILTPQTNLLCLPITIRVEPRISYRGGPTFAIDPDRPLFILKNAEQPPPGEQAVTWRDLERFHQTTGVTLFYGRNLRALDESTVGENLNGTRLCWAPLRSRVGLSHRALVVRGAHEILHALGAEHIVTGENDNYVMTWAPTPKSWIIPSETLIDI</sequence>
<accession>A0ABW0H587</accession>
<dbReference type="RefSeq" id="WP_377006916.1">
    <property type="nucleotide sequence ID" value="NZ_JBHSLV010000009.1"/>
</dbReference>
<keyword evidence="2" id="KW-1185">Reference proteome</keyword>
<comment type="caution">
    <text evidence="1">The sequence shown here is derived from an EMBL/GenBank/DDBJ whole genome shotgun (WGS) entry which is preliminary data.</text>
</comment>
<protein>
    <submittedName>
        <fullName evidence="1">Peptidoglycan-binding protein</fullName>
    </submittedName>
</protein>
<proteinExistence type="predicted"/>
<dbReference type="SUPFAM" id="SSF47090">
    <property type="entry name" value="PGBD-like"/>
    <property type="match status" value="1"/>
</dbReference>
<name>A0ABW0H587_9HYPH</name>
<dbReference type="EMBL" id="JBHSLV010000009">
    <property type="protein sequence ID" value="MFC5392186.1"/>
    <property type="molecule type" value="Genomic_DNA"/>
</dbReference>